<organism evidence="3 4">
    <name type="scientific">Alosa alosa</name>
    <name type="common">allis shad</name>
    <dbReference type="NCBI Taxonomy" id="278164"/>
    <lineage>
        <taxon>Eukaryota</taxon>
        <taxon>Metazoa</taxon>
        <taxon>Chordata</taxon>
        <taxon>Craniata</taxon>
        <taxon>Vertebrata</taxon>
        <taxon>Euteleostomi</taxon>
        <taxon>Actinopterygii</taxon>
        <taxon>Neopterygii</taxon>
        <taxon>Teleostei</taxon>
        <taxon>Clupei</taxon>
        <taxon>Clupeiformes</taxon>
        <taxon>Clupeoidei</taxon>
        <taxon>Clupeidae</taxon>
        <taxon>Alosa</taxon>
    </lineage>
</organism>
<protein>
    <recommendedName>
        <fullName evidence="2">U1-type domain-containing protein</fullName>
    </recommendedName>
</protein>
<dbReference type="PANTHER" id="PTHR15491">
    <property type="match status" value="1"/>
</dbReference>
<reference evidence="3" key="1">
    <citation type="submission" date="2020-10" db="EMBL/GenBank/DDBJ databases">
        <title>Chromosome-scale genome assembly of the Allis shad, Alosa alosa.</title>
        <authorList>
            <person name="Margot Z."/>
            <person name="Christophe K."/>
            <person name="Cabau C."/>
            <person name="Louis A."/>
            <person name="Berthelot C."/>
            <person name="Parey E."/>
            <person name="Roest Crollius H."/>
            <person name="Montfort J."/>
            <person name="Robinson-Rechavi M."/>
            <person name="Bucao C."/>
            <person name="Bouchez O."/>
            <person name="Gislard M."/>
            <person name="Lluch J."/>
            <person name="Milhes M."/>
            <person name="Lampietro C."/>
            <person name="Lopez Roques C."/>
            <person name="Donnadieu C."/>
            <person name="Braasch I."/>
            <person name="Desvignes T."/>
            <person name="Postlethwait J."/>
            <person name="Bobe J."/>
            <person name="Guiguen Y."/>
        </authorList>
    </citation>
    <scope>NUCLEOTIDE SEQUENCE</scope>
    <source>
        <strain evidence="3">M-15738</strain>
        <tissue evidence="3">Blood</tissue>
    </source>
</reference>
<sequence>MAGPDADDALEQSRAAESVASPLKVGERENGENQTDPEDLAEAKGASSTAVRTQEEAREGAVGGPGGGEGANKFYCYICNITCHNQQHQNFQSHMNGLAHQQRMMEIQHMSNACLVTLLPKVQESLQSSRRDGEKRPGLQRWCATCQTHFTSNVLEHRRTKEHKLCTRSSSPCCTVCKLQFRTSREFVEHMQTPEHQQRVQELREGQVEGLGDLSALDDKGCLMGEEEAEEGEDDVEDESNGQGVSEVTLEDMADDEEFDSDTIYGVPAFWFRWQGSSADSAASSTSLSRWHGIHTASRYCTFRTSRSTETCVSRRTRPRPAHQRWTAARMRPVSDPPGTRAPTPSILHLRNQNQTPSWTRHP</sequence>
<dbReference type="Pfam" id="PF23330">
    <property type="entry name" value="zf-C2H2_14"/>
    <property type="match status" value="1"/>
</dbReference>
<dbReference type="EMBL" id="JADWDJ010000012">
    <property type="protein sequence ID" value="KAG5272438.1"/>
    <property type="molecule type" value="Genomic_DNA"/>
</dbReference>
<dbReference type="InterPro" id="IPR036236">
    <property type="entry name" value="Znf_C2H2_sf"/>
</dbReference>
<comment type="caution">
    <text evidence="3">The sequence shown here is derived from an EMBL/GenBank/DDBJ whole genome shotgun (WGS) entry which is preliminary data.</text>
</comment>
<dbReference type="SMART" id="SM00451">
    <property type="entry name" value="ZnF_U1"/>
    <property type="match status" value="2"/>
</dbReference>
<dbReference type="SUPFAM" id="SSF57667">
    <property type="entry name" value="beta-beta-alpha zinc fingers"/>
    <property type="match status" value="1"/>
</dbReference>
<dbReference type="InterPro" id="IPR026811">
    <property type="entry name" value="CIZ1"/>
</dbReference>
<feature type="compositionally biased region" description="Acidic residues" evidence="1">
    <location>
        <begin position="1"/>
        <end position="10"/>
    </location>
</feature>
<proteinExistence type="predicted"/>
<dbReference type="GO" id="GO:0008270">
    <property type="term" value="F:zinc ion binding"/>
    <property type="evidence" value="ECO:0007669"/>
    <property type="project" value="InterPro"/>
</dbReference>
<feature type="compositionally biased region" description="Polar residues" evidence="1">
    <location>
        <begin position="351"/>
        <end position="363"/>
    </location>
</feature>
<name>A0AAV6GBE2_9TELE</name>
<feature type="domain" description="U1-type" evidence="2">
    <location>
        <begin position="169"/>
        <end position="203"/>
    </location>
</feature>
<keyword evidence="4" id="KW-1185">Reference proteome</keyword>
<dbReference type="InterPro" id="IPR056345">
    <property type="entry name" value="Znf-C2H2_CIZ1"/>
</dbReference>
<evidence type="ECO:0000259" key="2">
    <source>
        <dbReference type="SMART" id="SM00451"/>
    </source>
</evidence>
<gene>
    <name evidence="3" type="ORF">AALO_G00165560</name>
</gene>
<dbReference type="Proteomes" id="UP000823561">
    <property type="component" value="Chromosome 12"/>
</dbReference>
<dbReference type="AlphaFoldDB" id="A0AAV6GBE2"/>
<dbReference type="GO" id="GO:0003676">
    <property type="term" value="F:nucleic acid binding"/>
    <property type="evidence" value="ECO:0007669"/>
    <property type="project" value="InterPro"/>
</dbReference>
<dbReference type="InterPro" id="IPR003604">
    <property type="entry name" value="Matrin/U1-like-C_Znf_C2H2"/>
</dbReference>
<evidence type="ECO:0000313" key="4">
    <source>
        <dbReference type="Proteomes" id="UP000823561"/>
    </source>
</evidence>
<feature type="region of interest" description="Disordered" evidence="1">
    <location>
        <begin position="312"/>
        <end position="363"/>
    </location>
</feature>
<dbReference type="Gene3D" id="3.30.160.60">
    <property type="entry name" value="Classic Zinc Finger"/>
    <property type="match status" value="2"/>
</dbReference>
<dbReference type="GO" id="GO:0005634">
    <property type="term" value="C:nucleus"/>
    <property type="evidence" value="ECO:0007669"/>
    <property type="project" value="TreeGrafter"/>
</dbReference>
<dbReference type="PANTHER" id="PTHR15491:SF12">
    <property type="entry name" value="CDKN1A INTERACTING ZINC FINGER PROTEIN 1B ISOFORM X1-RELATED"/>
    <property type="match status" value="1"/>
</dbReference>
<evidence type="ECO:0000313" key="3">
    <source>
        <dbReference type="EMBL" id="KAG5272438.1"/>
    </source>
</evidence>
<accession>A0AAV6GBE2</accession>
<evidence type="ECO:0000256" key="1">
    <source>
        <dbReference type="SAM" id="MobiDB-lite"/>
    </source>
</evidence>
<feature type="region of interest" description="Disordered" evidence="1">
    <location>
        <begin position="1"/>
        <end position="65"/>
    </location>
</feature>
<feature type="domain" description="U1-type" evidence="2">
    <location>
        <begin position="71"/>
        <end position="107"/>
    </location>
</feature>